<comment type="caution">
    <text evidence="7">The sequence shown here is derived from an EMBL/GenBank/DDBJ whole genome shotgun (WGS) entry which is preliminary data.</text>
</comment>
<protein>
    <submittedName>
        <fullName evidence="7">YhgE/Pip domain-containing protein</fullName>
    </submittedName>
</protein>
<dbReference type="Proteomes" id="UP000011747">
    <property type="component" value="Unassembled WGS sequence"/>
</dbReference>
<proteinExistence type="predicted"/>
<feature type="transmembrane region" description="Helical" evidence="5">
    <location>
        <begin position="590"/>
        <end position="612"/>
    </location>
</feature>
<dbReference type="AlphaFoldDB" id="G9QK74"/>
<evidence type="ECO:0000313" key="7">
    <source>
        <dbReference type="EMBL" id="EHL78436.1"/>
    </source>
</evidence>
<dbReference type="RefSeq" id="WP_003353714.1">
    <property type="nucleotide sequence ID" value="NZ_JH414748.1"/>
</dbReference>
<dbReference type="GO" id="GO:0140359">
    <property type="term" value="F:ABC-type transporter activity"/>
    <property type="evidence" value="ECO:0007669"/>
    <property type="project" value="InterPro"/>
</dbReference>
<dbReference type="NCBIfam" id="TIGR03062">
    <property type="entry name" value="pip_yhgE_Cterm"/>
    <property type="match status" value="1"/>
</dbReference>
<accession>G9QK74</accession>
<dbReference type="NCBIfam" id="TIGR03061">
    <property type="entry name" value="pip_yhgE_Nterm"/>
    <property type="match status" value="1"/>
</dbReference>
<gene>
    <name evidence="7" type="ORF">HMPREF1015_01613</name>
</gene>
<dbReference type="InterPro" id="IPR013525">
    <property type="entry name" value="ABC2_TM"/>
</dbReference>
<dbReference type="Gene3D" id="3.40.1710.10">
    <property type="entry name" value="abc type-2 transporter like domain"/>
    <property type="match status" value="1"/>
</dbReference>
<name>G9QK74_9BACI</name>
<dbReference type="InterPro" id="IPR051328">
    <property type="entry name" value="T7SS_ABC-Transporter"/>
</dbReference>
<keyword evidence="8" id="KW-1185">Reference proteome</keyword>
<evidence type="ECO:0000256" key="4">
    <source>
        <dbReference type="ARBA" id="ARBA00023136"/>
    </source>
</evidence>
<keyword evidence="4 5" id="KW-0472">Membrane</keyword>
<dbReference type="PANTHER" id="PTHR43077:SF10">
    <property type="entry name" value="TRANSPORT PERMEASE PROTEIN"/>
    <property type="match status" value="1"/>
</dbReference>
<comment type="subcellular location">
    <subcellularLocation>
        <location evidence="1">Membrane</location>
        <topology evidence="1">Multi-pass membrane protein</topology>
    </subcellularLocation>
</comment>
<evidence type="ECO:0000256" key="5">
    <source>
        <dbReference type="SAM" id="Phobius"/>
    </source>
</evidence>
<feature type="domain" description="ABC-2 type transporter transmembrane" evidence="6">
    <location>
        <begin position="23"/>
        <end position="164"/>
    </location>
</feature>
<evidence type="ECO:0000256" key="2">
    <source>
        <dbReference type="ARBA" id="ARBA00022692"/>
    </source>
</evidence>
<feature type="domain" description="ABC-2 type transporter transmembrane" evidence="6">
    <location>
        <begin position="464"/>
        <end position="690"/>
    </location>
</feature>
<dbReference type="InterPro" id="IPR017501">
    <property type="entry name" value="Phage_infect_YhgE_C"/>
</dbReference>
<dbReference type="HOGENOM" id="CLU_004534_2_0_9"/>
<reference evidence="7 8" key="1">
    <citation type="submission" date="2011-09" db="EMBL/GenBank/DDBJ databases">
        <title>The Genome Sequence of Bacillus smithii 7_3_47FAA.</title>
        <authorList>
            <consortium name="The Broad Institute Genome Sequencing Platform"/>
            <person name="Earl A."/>
            <person name="Ward D."/>
            <person name="Feldgarden M."/>
            <person name="Gevers D."/>
            <person name="Daigneault M."/>
            <person name="Strauss J."/>
            <person name="Allen-Vercoe E."/>
            <person name="Young S.K."/>
            <person name="Zeng Q."/>
            <person name="Gargeya S."/>
            <person name="Fitzgerald M."/>
            <person name="Haas B."/>
            <person name="Abouelleil A."/>
            <person name="Alvarado L."/>
            <person name="Arachchi H.M."/>
            <person name="Berlin A."/>
            <person name="Brown A."/>
            <person name="Chapman S.B."/>
            <person name="Chen Z."/>
            <person name="Dunbar C."/>
            <person name="Freedman E."/>
            <person name="Gearin G."/>
            <person name="Goldberg J."/>
            <person name="Griggs A."/>
            <person name="Gujja S."/>
            <person name="Heiman D."/>
            <person name="Howarth C."/>
            <person name="Larson L."/>
            <person name="Lui A."/>
            <person name="MacDonald P.J.P."/>
            <person name="Montmayeur A."/>
            <person name="Murphy C."/>
            <person name="Neiman D."/>
            <person name="Pearson M."/>
            <person name="Priest M."/>
            <person name="Roberts A."/>
            <person name="Saif S."/>
            <person name="Shea T."/>
            <person name="Shenoy N."/>
            <person name="Sisk P."/>
            <person name="Stolte C."/>
            <person name="Sykes S."/>
            <person name="Wortman J."/>
            <person name="Nusbaum C."/>
            <person name="Birren B."/>
        </authorList>
    </citation>
    <scope>NUCLEOTIDE SEQUENCE [LARGE SCALE GENOMIC DNA]</scope>
    <source>
        <strain evidence="7 8">7_3_47FAA</strain>
    </source>
</reference>
<evidence type="ECO:0000256" key="3">
    <source>
        <dbReference type="ARBA" id="ARBA00022989"/>
    </source>
</evidence>
<keyword evidence="3 5" id="KW-1133">Transmembrane helix</keyword>
<evidence type="ECO:0000256" key="1">
    <source>
        <dbReference type="ARBA" id="ARBA00004141"/>
    </source>
</evidence>
<feature type="transmembrane region" description="Helical" evidence="5">
    <location>
        <begin position="19"/>
        <end position="38"/>
    </location>
</feature>
<dbReference type="EMBL" id="ACWF01000069">
    <property type="protein sequence ID" value="EHL78436.1"/>
    <property type="molecule type" value="Genomic_DNA"/>
</dbReference>
<sequence length="715" mass="80545">MNKVIQIYSMDIKNIVKNWAASVIILALIILPSFYAWFNIKASWDPYGHTKGIAVAVTNNDKGTTLQGRYLNVGNEVVQSLKKNQALGWRFVDEEEALQGVKTGHYYASLIIPQDFSDKLTSILKETPEKPVIKFTVNEKLNAIAPKMTKTGASTIVENINEEFIKTSSKALFTVFNQLGIELERELGTIEHLKHFLFFLEAKLPEIHQAVDTAYEDAIKAQSIVRKAQNALPVVSVLTKDGMQFSNGLSTFLITTRNTLKKSEPTIKQDLITLEQTAMTLHDVYDTLQNQPISLSKLQSDADQLQHRLERGIDLIDSLTNVMENMNHLGHSQELNPIINKLQQVKSQFQTEIRLSNEALDLVKRGENPGSDLLSRLDELSQQSSDTLSNLMANYDSVVVPAVRNAISRAIRDNQYAGQLLKEANASLPDAYKIVADASKGIHFGIEEISFAQTHLPESERKIREMANRIRDFEQKHNIYQIIQLLKNDVEKESDFFKKPVLLEEHPLFPIPNYGSGMSPFYTVLSFWVGAMLLISLLSVDVPGSENYKSWHVYFGRLLTFWTIALLQSLVVSIGDLYILHVFAKEKAMFLLFSVFIASIFIFIVYTLVSMFGNVGKALGIILLVFQISASGGTFPIQVAPPFFQKIHPFLPFTYAISLLRESVGGMLPDIVRKDLFILSIYGLMMLVFGMTLKAPLNRLSKVFVQKVKQSHLIH</sequence>
<organism evidence="7 8">
    <name type="scientific">Bacillus smithii 7_3_47FAA</name>
    <dbReference type="NCBI Taxonomy" id="665952"/>
    <lineage>
        <taxon>Bacteria</taxon>
        <taxon>Bacillati</taxon>
        <taxon>Bacillota</taxon>
        <taxon>Bacilli</taxon>
        <taxon>Bacillales</taxon>
        <taxon>Bacillaceae</taxon>
        <taxon>Bacillus</taxon>
    </lineage>
</organism>
<evidence type="ECO:0000259" key="6">
    <source>
        <dbReference type="Pfam" id="PF12698"/>
    </source>
</evidence>
<dbReference type="PATRIC" id="fig|665952.3.peg.1402"/>
<keyword evidence="2 5" id="KW-0812">Transmembrane</keyword>
<feature type="transmembrane region" description="Helical" evidence="5">
    <location>
        <begin position="521"/>
        <end position="540"/>
    </location>
</feature>
<feature type="transmembrane region" description="Helical" evidence="5">
    <location>
        <begin position="560"/>
        <end position="583"/>
    </location>
</feature>
<dbReference type="PANTHER" id="PTHR43077">
    <property type="entry name" value="TRANSPORT PERMEASE YVFS-RELATED"/>
    <property type="match status" value="1"/>
</dbReference>
<dbReference type="GO" id="GO:0016020">
    <property type="term" value="C:membrane"/>
    <property type="evidence" value="ECO:0007669"/>
    <property type="project" value="UniProtKB-SubCell"/>
</dbReference>
<feature type="transmembrane region" description="Helical" evidence="5">
    <location>
        <begin position="676"/>
        <end position="693"/>
    </location>
</feature>
<dbReference type="Pfam" id="PF12698">
    <property type="entry name" value="ABC2_membrane_3"/>
    <property type="match status" value="2"/>
</dbReference>
<evidence type="ECO:0000313" key="8">
    <source>
        <dbReference type="Proteomes" id="UP000011747"/>
    </source>
</evidence>
<dbReference type="InterPro" id="IPR017500">
    <property type="entry name" value="Phage_infect_YhgE_N"/>
</dbReference>
<feature type="transmembrane region" description="Helical" evidence="5">
    <location>
        <begin position="618"/>
        <end position="637"/>
    </location>
</feature>